<evidence type="ECO:0000313" key="2">
    <source>
        <dbReference type="EMBL" id="CAB4025456.1"/>
    </source>
</evidence>
<sequence>MENFDSEKPTTEVSPGQSEEDNLFVEVDIDGSNENDDLPAKSSSFLRMLNQSLHTMEDDMGLAITEKLATIINKRWSGKLSNQKLKEKRDQYPRPDNCDRLVVPRINPEIWARIDHTAKQLDLRASTNQSNLAKAGVVLAKSTDKLLSLY</sequence>
<keyword evidence="3" id="KW-1185">Reference proteome</keyword>
<dbReference type="Proteomes" id="UP001152795">
    <property type="component" value="Unassembled WGS sequence"/>
</dbReference>
<dbReference type="AlphaFoldDB" id="A0A6S7J0Y6"/>
<feature type="compositionally biased region" description="Basic and acidic residues" evidence="1">
    <location>
        <begin position="1"/>
        <end position="10"/>
    </location>
</feature>
<protein>
    <submittedName>
        <fullName evidence="2">Uncharacterized protein</fullName>
    </submittedName>
</protein>
<dbReference type="EMBL" id="CACRXK020013611">
    <property type="protein sequence ID" value="CAB4025456.1"/>
    <property type="molecule type" value="Genomic_DNA"/>
</dbReference>
<comment type="caution">
    <text evidence="2">The sequence shown here is derived from an EMBL/GenBank/DDBJ whole genome shotgun (WGS) entry which is preliminary data.</text>
</comment>
<dbReference type="PANTHER" id="PTHR34239">
    <property type="entry name" value="APPLE DOMAIN-CONTAINING PROTEIN"/>
    <property type="match status" value="1"/>
</dbReference>
<evidence type="ECO:0000256" key="1">
    <source>
        <dbReference type="SAM" id="MobiDB-lite"/>
    </source>
</evidence>
<gene>
    <name evidence="2" type="ORF">PACLA_8A078768</name>
</gene>
<dbReference type="OrthoDB" id="5987175at2759"/>
<proteinExistence type="predicted"/>
<name>A0A6S7J0Y6_PARCT</name>
<reference evidence="2" key="1">
    <citation type="submission" date="2020-04" db="EMBL/GenBank/DDBJ databases">
        <authorList>
            <person name="Alioto T."/>
            <person name="Alioto T."/>
            <person name="Gomez Garrido J."/>
        </authorList>
    </citation>
    <scope>NUCLEOTIDE SEQUENCE</scope>
    <source>
        <strain evidence="2">A484AB</strain>
    </source>
</reference>
<evidence type="ECO:0000313" key="3">
    <source>
        <dbReference type="Proteomes" id="UP001152795"/>
    </source>
</evidence>
<dbReference type="PANTHER" id="PTHR34239:SF2">
    <property type="entry name" value="TRANSPOSABLE ELEMENT P TRANSPOSASE_THAP9 CONSERVED DOMAIN-CONTAINING PROTEIN"/>
    <property type="match status" value="1"/>
</dbReference>
<feature type="region of interest" description="Disordered" evidence="1">
    <location>
        <begin position="1"/>
        <end position="23"/>
    </location>
</feature>
<accession>A0A6S7J0Y6</accession>
<organism evidence="2 3">
    <name type="scientific">Paramuricea clavata</name>
    <name type="common">Red gorgonian</name>
    <name type="synonym">Violescent sea-whip</name>
    <dbReference type="NCBI Taxonomy" id="317549"/>
    <lineage>
        <taxon>Eukaryota</taxon>
        <taxon>Metazoa</taxon>
        <taxon>Cnidaria</taxon>
        <taxon>Anthozoa</taxon>
        <taxon>Octocorallia</taxon>
        <taxon>Malacalcyonacea</taxon>
        <taxon>Plexauridae</taxon>
        <taxon>Paramuricea</taxon>
    </lineage>
</organism>